<comment type="caution">
    <text evidence="2">The sequence shown here is derived from an EMBL/GenBank/DDBJ whole genome shotgun (WGS) entry which is preliminary data.</text>
</comment>
<dbReference type="InterPro" id="IPR001251">
    <property type="entry name" value="CRAL-TRIO_dom"/>
</dbReference>
<dbReference type="SUPFAM" id="SSF52087">
    <property type="entry name" value="CRAL/TRIO domain"/>
    <property type="match status" value="1"/>
</dbReference>
<dbReference type="SUPFAM" id="SSF46938">
    <property type="entry name" value="CRAL/TRIO N-terminal domain"/>
    <property type="match status" value="1"/>
</dbReference>
<dbReference type="Gene3D" id="3.40.525.10">
    <property type="entry name" value="CRAL-TRIO lipid binding domain"/>
    <property type="match status" value="1"/>
</dbReference>
<keyword evidence="3" id="KW-1185">Reference proteome</keyword>
<proteinExistence type="predicted"/>
<dbReference type="Pfam" id="PF00650">
    <property type="entry name" value="CRAL_TRIO"/>
    <property type="match status" value="1"/>
</dbReference>
<dbReference type="Gene3D" id="1.10.8.20">
    <property type="entry name" value="N-terminal domain of phosphatidylinositol transfer protein sec14p"/>
    <property type="match status" value="1"/>
</dbReference>
<sequence>MFLPAWIEGLTPEMVKKAEAELGETPEVRRKAVAELTKLLKGEPYLKPRLEEKFLVRYLRAKKYNVEKANKTLLYYYFFKSKFADIFTNFKPSQLKHVLDMNCINLLPLRDKDGASIGLIRIGEFDPSKATCEEFIATCLMCAEIGTDNEATLVCGSVCVLDLKGLTFKKMLRFSSVNLLSLFVASMQDCVACRVKSMHVVNEPYFFSTILKIVKQLMHKKLKDRLHCHGSNLKSLHRHIPPEILPEYLGGHLRYSNEDYISKVLEKESYIEDVNKYGYLKINK</sequence>
<dbReference type="GO" id="GO:0016020">
    <property type="term" value="C:membrane"/>
    <property type="evidence" value="ECO:0007669"/>
    <property type="project" value="TreeGrafter"/>
</dbReference>
<dbReference type="Gene3D" id="1.20.5.1200">
    <property type="entry name" value="Alpha-tocopherol transfer"/>
    <property type="match status" value="1"/>
</dbReference>
<dbReference type="EMBL" id="BMAW01048346">
    <property type="protein sequence ID" value="GFS65468.1"/>
    <property type="molecule type" value="Genomic_DNA"/>
</dbReference>
<dbReference type="Pfam" id="PF03765">
    <property type="entry name" value="CRAL_TRIO_N"/>
    <property type="match status" value="1"/>
</dbReference>
<name>A0A8X6MLT9_NEPPI</name>
<dbReference type="AlphaFoldDB" id="A0A8X6MLT9"/>
<organism evidence="2 3">
    <name type="scientific">Nephila pilipes</name>
    <name type="common">Giant wood spider</name>
    <name type="synonym">Nephila maculata</name>
    <dbReference type="NCBI Taxonomy" id="299642"/>
    <lineage>
        <taxon>Eukaryota</taxon>
        <taxon>Metazoa</taxon>
        <taxon>Ecdysozoa</taxon>
        <taxon>Arthropoda</taxon>
        <taxon>Chelicerata</taxon>
        <taxon>Arachnida</taxon>
        <taxon>Araneae</taxon>
        <taxon>Araneomorphae</taxon>
        <taxon>Entelegynae</taxon>
        <taxon>Araneoidea</taxon>
        <taxon>Nephilidae</taxon>
        <taxon>Nephila</taxon>
    </lineage>
</organism>
<dbReference type="GO" id="GO:1902936">
    <property type="term" value="F:phosphatidylinositol bisphosphate binding"/>
    <property type="evidence" value="ECO:0007669"/>
    <property type="project" value="TreeGrafter"/>
</dbReference>
<dbReference type="SMART" id="SM01100">
    <property type="entry name" value="CRAL_TRIO_N"/>
    <property type="match status" value="1"/>
</dbReference>
<dbReference type="InterPro" id="IPR036273">
    <property type="entry name" value="CRAL/TRIO_N_dom_sf"/>
</dbReference>
<dbReference type="CDD" id="cd00170">
    <property type="entry name" value="SEC14"/>
    <property type="match status" value="1"/>
</dbReference>
<protein>
    <submittedName>
        <fullName evidence="2">Alpha-tocopherol transfer protein-like</fullName>
    </submittedName>
</protein>
<evidence type="ECO:0000313" key="3">
    <source>
        <dbReference type="Proteomes" id="UP000887013"/>
    </source>
</evidence>
<dbReference type="InterPro" id="IPR011074">
    <property type="entry name" value="CRAL/TRIO_N_dom"/>
</dbReference>
<dbReference type="OrthoDB" id="75724at2759"/>
<dbReference type="PANTHER" id="PTHR10174">
    <property type="entry name" value="ALPHA-TOCOPHEROL TRANSFER PROTEIN-RELATED"/>
    <property type="match status" value="1"/>
</dbReference>
<reference evidence="2" key="1">
    <citation type="submission" date="2020-08" db="EMBL/GenBank/DDBJ databases">
        <title>Multicomponent nature underlies the extraordinary mechanical properties of spider dragline silk.</title>
        <authorList>
            <person name="Kono N."/>
            <person name="Nakamura H."/>
            <person name="Mori M."/>
            <person name="Yoshida Y."/>
            <person name="Ohtoshi R."/>
            <person name="Malay A.D."/>
            <person name="Moran D.A.P."/>
            <person name="Tomita M."/>
            <person name="Numata K."/>
            <person name="Arakawa K."/>
        </authorList>
    </citation>
    <scope>NUCLEOTIDE SEQUENCE</scope>
</reference>
<dbReference type="SMART" id="SM00516">
    <property type="entry name" value="SEC14"/>
    <property type="match status" value="1"/>
</dbReference>
<feature type="domain" description="CRAL-TRIO" evidence="1">
    <location>
        <begin position="104"/>
        <end position="257"/>
    </location>
</feature>
<gene>
    <name evidence="2" type="primary">Ttpal</name>
    <name evidence="2" type="ORF">NPIL_377491</name>
</gene>
<dbReference type="PRINTS" id="PR00180">
    <property type="entry name" value="CRETINALDHBP"/>
</dbReference>
<dbReference type="PROSITE" id="PS50191">
    <property type="entry name" value="CRAL_TRIO"/>
    <property type="match status" value="1"/>
</dbReference>
<dbReference type="InterPro" id="IPR036865">
    <property type="entry name" value="CRAL-TRIO_dom_sf"/>
</dbReference>
<accession>A0A8X6MLT9</accession>
<evidence type="ECO:0000313" key="2">
    <source>
        <dbReference type="EMBL" id="GFS65468.1"/>
    </source>
</evidence>
<dbReference type="Proteomes" id="UP000887013">
    <property type="component" value="Unassembled WGS sequence"/>
</dbReference>
<evidence type="ECO:0000259" key="1">
    <source>
        <dbReference type="PROSITE" id="PS50191"/>
    </source>
</evidence>
<dbReference type="PANTHER" id="PTHR10174:SF130">
    <property type="entry name" value="ALPHA-TOCOPHEROL TRANSFER PROTEIN-LIKE"/>
    <property type="match status" value="1"/>
</dbReference>